<organism evidence="2 3">
    <name type="scientific">Trichogramma kaykai</name>
    <dbReference type="NCBI Taxonomy" id="54128"/>
    <lineage>
        <taxon>Eukaryota</taxon>
        <taxon>Metazoa</taxon>
        <taxon>Ecdysozoa</taxon>
        <taxon>Arthropoda</taxon>
        <taxon>Hexapoda</taxon>
        <taxon>Insecta</taxon>
        <taxon>Pterygota</taxon>
        <taxon>Neoptera</taxon>
        <taxon>Endopterygota</taxon>
        <taxon>Hymenoptera</taxon>
        <taxon>Apocrita</taxon>
        <taxon>Proctotrupomorpha</taxon>
        <taxon>Chalcidoidea</taxon>
        <taxon>Trichogrammatidae</taxon>
        <taxon>Trichogramma</taxon>
    </lineage>
</organism>
<comment type="caution">
    <text evidence="2">The sequence shown here is derived from an EMBL/GenBank/DDBJ whole genome shotgun (WGS) entry which is preliminary data.</text>
</comment>
<accession>A0ABD2WV67</accession>
<evidence type="ECO:0000313" key="3">
    <source>
        <dbReference type="Proteomes" id="UP001627154"/>
    </source>
</evidence>
<evidence type="ECO:0008006" key="4">
    <source>
        <dbReference type="Google" id="ProtNLM"/>
    </source>
</evidence>
<dbReference type="Pfam" id="PF16045">
    <property type="entry name" value="LisH_2"/>
    <property type="match status" value="1"/>
</dbReference>
<gene>
    <name evidence="2" type="ORF">TKK_009619</name>
</gene>
<dbReference type="InterPro" id="IPR006594">
    <property type="entry name" value="LisH"/>
</dbReference>
<dbReference type="Proteomes" id="UP001627154">
    <property type="component" value="Unassembled WGS sequence"/>
</dbReference>
<feature type="coiled-coil region" evidence="1">
    <location>
        <begin position="176"/>
        <end position="210"/>
    </location>
</feature>
<sequence>MEDDYFSSVYSWFDKCGIIANIRTHLRQNLVNTLKNRDASHKLGNSCPRSAKQYVYDLLIAEYLWNHNYFYTLSVFASEVPLMVDFNKQIKSKDNGAESKQKLQSDYVCHTLETLGIEPTNQKGKSIISDYAENDVPLLLSILKCIRMTDIEDCNKTQNQTTNQLNSQYVQTVEIKQNLTQELSKLTIARKKLIQQKDLFEAQLKQREIELKEQALVMKNQLLILQEKLNQAQKLIDMYSLKEKRINENKKQDDIKIMQKEKELSLREKILSQEAIRIAKEKNSYQQFKGDLKKLQDELLKVKREIPLSRKNCNLSVKDTETQTDFENYLLTRNEQSFLNLEKNDLGGLVSEQQSRIEQLTSKVVILSRKLEEKQLKGCRYLGLPLLVKNTNITNGASESSSTEDILQDAKMRLRRLEEESLKADQYYFNFITNSS</sequence>
<keyword evidence="3" id="KW-1185">Reference proteome</keyword>
<reference evidence="2 3" key="1">
    <citation type="journal article" date="2024" name="bioRxiv">
        <title>A reference genome for Trichogramma kaykai: A tiny desert-dwelling parasitoid wasp with competing sex-ratio distorters.</title>
        <authorList>
            <person name="Culotta J."/>
            <person name="Lindsey A.R."/>
        </authorList>
    </citation>
    <scope>NUCLEOTIDE SEQUENCE [LARGE SCALE GENOMIC DNA]</scope>
    <source>
        <strain evidence="2 3">KSX58</strain>
    </source>
</reference>
<feature type="coiled-coil region" evidence="1">
    <location>
        <begin position="350"/>
        <end position="427"/>
    </location>
</feature>
<dbReference type="AlphaFoldDB" id="A0ABD2WV67"/>
<dbReference type="EMBL" id="JBJJXI010000071">
    <property type="protein sequence ID" value="KAL3396453.1"/>
    <property type="molecule type" value="Genomic_DNA"/>
</dbReference>
<proteinExistence type="predicted"/>
<protein>
    <recommendedName>
        <fullName evidence="4">LisH domain-containing protein</fullName>
    </recommendedName>
</protein>
<evidence type="ECO:0000256" key="1">
    <source>
        <dbReference type="SAM" id="Coils"/>
    </source>
</evidence>
<keyword evidence="1" id="KW-0175">Coiled coil</keyword>
<name>A0ABD2WV67_9HYME</name>
<evidence type="ECO:0000313" key="2">
    <source>
        <dbReference type="EMBL" id="KAL3396453.1"/>
    </source>
</evidence>
<feature type="coiled-coil region" evidence="1">
    <location>
        <begin position="278"/>
        <end position="312"/>
    </location>
</feature>